<dbReference type="InterPro" id="IPR008145">
    <property type="entry name" value="GK/Ca_channel_bsu"/>
</dbReference>
<dbReference type="EC" id="2.7.4.8" evidence="2 9"/>
<evidence type="ECO:0000256" key="4">
    <source>
        <dbReference type="ARBA" id="ARBA00022679"/>
    </source>
</evidence>
<evidence type="ECO:0000256" key="1">
    <source>
        <dbReference type="ARBA" id="ARBA00005790"/>
    </source>
</evidence>
<comment type="catalytic activity">
    <reaction evidence="9">
        <text>GMP + ATP = GDP + ADP</text>
        <dbReference type="Rhea" id="RHEA:20780"/>
        <dbReference type="ChEBI" id="CHEBI:30616"/>
        <dbReference type="ChEBI" id="CHEBI:58115"/>
        <dbReference type="ChEBI" id="CHEBI:58189"/>
        <dbReference type="ChEBI" id="CHEBI:456216"/>
        <dbReference type="EC" id="2.7.4.8"/>
    </reaction>
</comment>
<dbReference type="PANTHER" id="PTHR23117">
    <property type="entry name" value="GUANYLATE KINASE-RELATED"/>
    <property type="match status" value="1"/>
</dbReference>
<evidence type="ECO:0000256" key="3">
    <source>
        <dbReference type="ARBA" id="ARBA00016296"/>
    </source>
</evidence>
<feature type="domain" description="Guanylate kinase-like" evidence="10">
    <location>
        <begin position="22"/>
        <end position="200"/>
    </location>
</feature>
<dbReference type="HAMAP" id="MF_00328">
    <property type="entry name" value="Guanylate_kinase"/>
    <property type="match status" value="1"/>
</dbReference>
<evidence type="ECO:0000256" key="8">
    <source>
        <dbReference type="ARBA" id="ARBA00030128"/>
    </source>
</evidence>
<organism evidence="11 12">
    <name type="scientific">Desulfosudis oleivorans (strain DSM 6200 / JCM 39069 / Hxd3)</name>
    <name type="common">Desulfococcus oleovorans</name>
    <dbReference type="NCBI Taxonomy" id="96561"/>
    <lineage>
        <taxon>Bacteria</taxon>
        <taxon>Pseudomonadati</taxon>
        <taxon>Thermodesulfobacteriota</taxon>
        <taxon>Desulfobacteria</taxon>
        <taxon>Desulfobacterales</taxon>
        <taxon>Desulfosudaceae</taxon>
        <taxon>Desulfosudis</taxon>
    </lineage>
</organism>
<evidence type="ECO:0000313" key="11">
    <source>
        <dbReference type="EMBL" id="ABW67714.1"/>
    </source>
</evidence>
<name>A8ZSH7_DESOH</name>
<dbReference type="RefSeq" id="WP_012175326.1">
    <property type="nucleotide sequence ID" value="NC_009943.1"/>
</dbReference>
<dbReference type="InterPro" id="IPR020590">
    <property type="entry name" value="Guanylate_kinase_CS"/>
</dbReference>
<dbReference type="Pfam" id="PF00625">
    <property type="entry name" value="Guanylate_kin"/>
    <property type="match status" value="1"/>
</dbReference>
<proteinExistence type="inferred from homology"/>
<comment type="subcellular location">
    <subcellularLocation>
        <location evidence="9">Cytoplasm</location>
    </subcellularLocation>
</comment>
<dbReference type="Gene3D" id="3.40.50.300">
    <property type="entry name" value="P-loop containing nucleotide triphosphate hydrolases"/>
    <property type="match status" value="1"/>
</dbReference>
<dbReference type="PROSITE" id="PS50052">
    <property type="entry name" value="GUANYLATE_KINASE_2"/>
    <property type="match status" value="1"/>
</dbReference>
<dbReference type="SMART" id="SM00072">
    <property type="entry name" value="GuKc"/>
    <property type="match status" value="1"/>
</dbReference>
<evidence type="ECO:0000256" key="2">
    <source>
        <dbReference type="ARBA" id="ARBA00012961"/>
    </source>
</evidence>
<sequence length="210" mass="23773">MRKTQQATKASVKSKLLSRAPGRLFIVSAPSGAGKTTLCAALLKRMPRMVRSISYTTRTPRKNEQNGEDYHFISDAEFREGIEQGRWAEWAEVHGNFYGTSADFIRSRLRMGIDVVLNIDVQGAEQLFARYPDSVGIFILPPSIEELRRRLEKRGGDAPDAIERRMAAAEQEMARKDLYHHVVLNDDLSRATEELVAIAQRYRQAPGRPD</sequence>
<dbReference type="InterPro" id="IPR017665">
    <property type="entry name" value="Guanylate_kinase"/>
</dbReference>
<evidence type="ECO:0000256" key="6">
    <source>
        <dbReference type="ARBA" id="ARBA00022777"/>
    </source>
</evidence>
<keyword evidence="6 9" id="KW-0418">Kinase</keyword>
<accession>A8ZSH7</accession>
<dbReference type="NCBIfam" id="TIGR03263">
    <property type="entry name" value="guanyl_kin"/>
    <property type="match status" value="1"/>
</dbReference>
<dbReference type="OrthoDB" id="9808150at2"/>
<dbReference type="InterPro" id="IPR008144">
    <property type="entry name" value="Guanylate_kin-like_dom"/>
</dbReference>
<reference evidence="11 12" key="1">
    <citation type="submission" date="2007-10" db="EMBL/GenBank/DDBJ databases">
        <title>Complete sequence of Desulfococcus oleovorans Hxd3.</title>
        <authorList>
            <consortium name="US DOE Joint Genome Institute"/>
            <person name="Copeland A."/>
            <person name="Lucas S."/>
            <person name="Lapidus A."/>
            <person name="Barry K."/>
            <person name="Glavina del Rio T."/>
            <person name="Dalin E."/>
            <person name="Tice H."/>
            <person name="Pitluck S."/>
            <person name="Kiss H."/>
            <person name="Brettin T."/>
            <person name="Bruce D."/>
            <person name="Detter J.C."/>
            <person name="Han C."/>
            <person name="Schmutz J."/>
            <person name="Larimer F."/>
            <person name="Land M."/>
            <person name="Hauser L."/>
            <person name="Kyrpides N."/>
            <person name="Kim E."/>
            <person name="Wawrik B."/>
            <person name="Richardson P."/>
        </authorList>
    </citation>
    <scope>NUCLEOTIDE SEQUENCE [LARGE SCALE GENOMIC DNA]</scope>
    <source>
        <strain evidence="12">DSM 6200 / JCM 39069 / Hxd3</strain>
    </source>
</reference>
<dbReference type="GO" id="GO:0005829">
    <property type="term" value="C:cytosol"/>
    <property type="evidence" value="ECO:0007669"/>
    <property type="project" value="TreeGrafter"/>
</dbReference>
<keyword evidence="12" id="KW-1185">Reference proteome</keyword>
<dbReference type="InterPro" id="IPR027417">
    <property type="entry name" value="P-loop_NTPase"/>
</dbReference>
<comment type="function">
    <text evidence="9">Essential for recycling GMP and indirectly, cGMP.</text>
</comment>
<evidence type="ECO:0000259" key="10">
    <source>
        <dbReference type="PROSITE" id="PS50052"/>
    </source>
</evidence>
<dbReference type="GO" id="GO:0004385">
    <property type="term" value="F:GMP kinase activity"/>
    <property type="evidence" value="ECO:0007669"/>
    <property type="project" value="UniProtKB-UniRule"/>
</dbReference>
<dbReference type="Gene3D" id="3.30.63.10">
    <property type="entry name" value="Guanylate Kinase phosphate binding domain"/>
    <property type="match status" value="1"/>
</dbReference>
<dbReference type="FunFam" id="3.30.63.10:FF:000002">
    <property type="entry name" value="Guanylate kinase 1"/>
    <property type="match status" value="1"/>
</dbReference>
<dbReference type="eggNOG" id="COG0194">
    <property type="taxonomic scope" value="Bacteria"/>
</dbReference>
<dbReference type="KEGG" id="dol:Dole_1910"/>
<evidence type="ECO:0000256" key="7">
    <source>
        <dbReference type="ARBA" id="ARBA00022840"/>
    </source>
</evidence>
<keyword evidence="5 9" id="KW-0547">Nucleotide-binding</keyword>
<evidence type="ECO:0000256" key="9">
    <source>
        <dbReference type="HAMAP-Rule" id="MF_00328"/>
    </source>
</evidence>
<dbReference type="STRING" id="96561.Dole_1910"/>
<feature type="binding site" evidence="9">
    <location>
        <begin position="29"/>
        <end position="36"/>
    </location>
    <ligand>
        <name>ATP</name>
        <dbReference type="ChEBI" id="CHEBI:30616"/>
    </ligand>
</feature>
<evidence type="ECO:0000256" key="5">
    <source>
        <dbReference type="ARBA" id="ARBA00022741"/>
    </source>
</evidence>
<dbReference type="PROSITE" id="PS00856">
    <property type="entry name" value="GUANYLATE_KINASE_1"/>
    <property type="match status" value="1"/>
</dbReference>
<dbReference type="SUPFAM" id="SSF52540">
    <property type="entry name" value="P-loop containing nucleoside triphosphate hydrolases"/>
    <property type="match status" value="1"/>
</dbReference>
<keyword evidence="7 9" id="KW-0067">ATP-binding</keyword>
<dbReference type="EMBL" id="CP000859">
    <property type="protein sequence ID" value="ABW67714.1"/>
    <property type="molecule type" value="Genomic_DNA"/>
</dbReference>
<dbReference type="HOGENOM" id="CLU_001715_1_2_7"/>
<gene>
    <name evidence="9" type="primary">gmk</name>
    <name evidence="11" type="ordered locus">Dole_1910</name>
</gene>
<keyword evidence="4 9" id="KW-0808">Transferase</keyword>
<dbReference type="AlphaFoldDB" id="A8ZSH7"/>
<evidence type="ECO:0000313" key="12">
    <source>
        <dbReference type="Proteomes" id="UP000008561"/>
    </source>
</evidence>
<dbReference type="CDD" id="cd00071">
    <property type="entry name" value="GMPK"/>
    <property type="match status" value="1"/>
</dbReference>
<comment type="similarity">
    <text evidence="1 9">Belongs to the guanylate kinase family.</text>
</comment>
<dbReference type="GO" id="GO:0005524">
    <property type="term" value="F:ATP binding"/>
    <property type="evidence" value="ECO:0007669"/>
    <property type="project" value="UniProtKB-UniRule"/>
</dbReference>
<keyword evidence="9" id="KW-0963">Cytoplasm</keyword>
<protein>
    <recommendedName>
        <fullName evidence="3 9">Guanylate kinase</fullName>
        <ecNumber evidence="2 9">2.7.4.8</ecNumber>
    </recommendedName>
    <alternativeName>
        <fullName evidence="8 9">GMP kinase</fullName>
    </alternativeName>
</protein>
<dbReference type="Proteomes" id="UP000008561">
    <property type="component" value="Chromosome"/>
</dbReference>
<dbReference type="PANTHER" id="PTHR23117:SF13">
    <property type="entry name" value="GUANYLATE KINASE"/>
    <property type="match status" value="1"/>
</dbReference>